<keyword evidence="3" id="KW-1185">Reference proteome</keyword>
<gene>
    <name evidence="2" type="ORF">FE257_007781</name>
</gene>
<evidence type="ECO:0000313" key="2">
    <source>
        <dbReference type="EMBL" id="KAF9894278.1"/>
    </source>
</evidence>
<protein>
    <submittedName>
        <fullName evidence="2">Uncharacterized protein</fullName>
    </submittedName>
</protein>
<proteinExistence type="predicted"/>
<feature type="compositionally biased region" description="Polar residues" evidence="1">
    <location>
        <begin position="1"/>
        <end position="17"/>
    </location>
</feature>
<accession>A0AAD4CXH8</accession>
<feature type="region of interest" description="Disordered" evidence="1">
    <location>
        <begin position="1"/>
        <end position="21"/>
    </location>
</feature>
<name>A0AAD4CXH8_ASPNN</name>
<sequence>MPRNNNSHYNNKPSHPETSFLDLLNSPNYPDDETIRLLQAEQPCSNEKNPPPSTMISFASTLQRLRRPLFALNSLTTYQPHPDFPKTILSFHLLTEAQLDALARYYHQAWIGAAHEMDVDIDEKRRLFGEFIGLDVVVVPFQNVASLEEVLRMGRGG</sequence>
<evidence type="ECO:0000256" key="1">
    <source>
        <dbReference type="SAM" id="MobiDB-lite"/>
    </source>
</evidence>
<reference evidence="2" key="1">
    <citation type="journal article" date="2019" name="Beilstein J. Org. Chem.">
        <title>Nanangenines: drimane sesquiterpenoids as the dominant metabolite cohort of a novel Australian fungus, Aspergillus nanangensis.</title>
        <authorList>
            <person name="Lacey H.J."/>
            <person name="Gilchrist C.L.M."/>
            <person name="Crombie A."/>
            <person name="Kalaitzis J.A."/>
            <person name="Vuong D."/>
            <person name="Rutledge P.J."/>
            <person name="Turner P."/>
            <person name="Pitt J.I."/>
            <person name="Lacey E."/>
            <person name="Chooi Y.H."/>
            <person name="Piggott A.M."/>
        </authorList>
    </citation>
    <scope>NUCLEOTIDE SEQUENCE</scope>
    <source>
        <strain evidence="2">MST-FP2251</strain>
    </source>
</reference>
<dbReference type="EMBL" id="VCAU01000004">
    <property type="protein sequence ID" value="KAF9894278.1"/>
    <property type="molecule type" value="Genomic_DNA"/>
</dbReference>
<organism evidence="2 3">
    <name type="scientific">Aspergillus nanangensis</name>
    <dbReference type="NCBI Taxonomy" id="2582783"/>
    <lineage>
        <taxon>Eukaryota</taxon>
        <taxon>Fungi</taxon>
        <taxon>Dikarya</taxon>
        <taxon>Ascomycota</taxon>
        <taxon>Pezizomycotina</taxon>
        <taxon>Eurotiomycetes</taxon>
        <taxon>Eurotiomycetidae</taxon>
        <taxon>Eurotiales</taxon>
        <taxon>Aspergillaceae</taxon>
        <taxon>Aspergillus</taxon>
        <taxon>Aspergillus subgen. Circumdati</taxon>
    </lineage>
</organism>
<dbReference type="AlphaFoldDB" id="A0AAD4CXH8"/>
<comment type="caution">
    <text evidence="2">The sequence shown here is derived from an EMBL/GenBank/DDBJ whole genome shotgun (WGS) entry which is preliminary data.</text>
</comment>
<reference evidence="2" key="2">
    <citation type="submission" date="2020-02" db="EMBL/GenBank/DDBJ databases">
        <authorList>
            <person name="Gilchrist C.L.M."/>
            <person name="Chooi Y.-H."/>
        </authorList>
    </citation>
    <scope>NUCLEOTIDE SEQUENCE</scope>
    <source>
        <strain evidence="2">MST-FP2251</strain>
    </source>
</reference>
<evidence type="ECO:0000313" key="3">
    <source>
        <dbReference type="Proteomes" id="UP001194746"/>
    </source>
</evidence>
<dbReference type="Proteomes" id="UP001194746">
    <property type="component" value="Unassembled WGS sequence"/>
</dbReference>